<dbReference type="EMBL" id="CP090894">
    <property type="protein sequence ID" value="ULT97674.1"/>
    <property type="molecule type" value="Genomic_DNA"/>
</dbReference>
<dbReference type="Proteomes" id="UP000827892">
    <property type="component" value="Chromosome IV"/>
</dbReference>
<feature type="chain" id="PRO_5044707521" description="Secreted protein" evidence="2">
    <location>
        <begin position="16"/>
        <end position="125"/>
    </location>
</feature>
<dbReference type="EMBL" id="CP092623">
    <property type="protein sequence ID" value="UMM30852.1"/>
    <property type="molecule type" value="Genomic_DNA"/>
</dbReference>
<evidence type="ECO:0000313" key="3">
    <source>
        <dbReference type="EMBL" id="ULT97674.1"/>
    </source>
</evidence>
<gene>
    <name evidence="3" type="ORF">L3Y34_005479</name>
    <name evidence="4" type="ORF">L5515_012568</name>
</gene>
<sequence>MKLLLLLILIPFSISFDLANSDRPDTVTHSGGFNSGDSETTVIPQNPQHDYGETTVTQKEEDCKKKTKTTVIPKPAAPVNSNHGDSPINFDEEEDGYSTPSTVIQKKIKEMQEAKSLEKFKMFKN</sequence>
<dbReference type="Proteomes" id="UP000829354">
    <property type="component" value="Chromosome IV"/>
</dbReference>
<evidence type="ECO:0000256" key="1">
    <source>
        <dbReference type="SAM" id="MobiDB-lite"/>
    </source>
</evidence>
<keyword evidence="2" id="KW-0732">Signal</keyword>
<feature type="compositionally biased region" description="Polar residues" evidence="1">
    <location>
        <begin position="27"/>
        <end position="48"/>
    </location>
</feature>
<evidence type="ECO:0000313" key="4">
    <source>
        <dbReference type="EMBL" id="UMM30852.1"/>
    </source>
</evidence>
<feature type="region of interest" description="Disordered" evidence="1">
    <location>
        <begin position="27"/>
        <end position="99"/>
    </location>
</feature>
<evidence type="ECO:0008006" key="7">
    <source>
        <dbReference type="Google" id="ProtNLM"/>
    </source>
</evidence>
<reference evidence="4 6" key="1">
    <citation type="submission" date="2022-04" db="EMBL/GenBank/DDBJ databases">
        <title>Chromosome-level reference genomes for two strains of Caenorhabditis briggsae: an improved platform for comparative genomics.</title>
        <authorList>
            <person name="Stevens L."/>
            <person name="Andersen E."/>
        </authorList>
    </citation>
    <scope>NUCLEOTIDE SEQUENCE [LARGE SCALE GENOMIC DNA]</scope>
    <source>
        <strain evidence="4">VX34</strain>
        <tissue evidence="4">Whole-organism</tissue>
    </source>
</reference>
<accession>A0AAE9JJ98</accession>
<name>A0AAE9JJ98_CAEBR</name>
<evidence type="ECO:0000313" key="5">
    <source>
        <dbReference type="Proteomes" id="UP000827892"/>
    </source>
</evidence>
<evidence type="ECO:0000256" key="2">
    <source>
        <dbReference type="SAM" id="SignalP"/>
    </source>
</evidence>
<proteinExistence type="predicted"/>
<reference evidence="3 5" key="2">
    <citation type="submission" date="2022-05" db="EMBL/GenBank/DDBJ databases">
        <title>Chromosome-level reference genomes for two strains of Caenorhabditis briggsae: an improved platform for comparative genomics.</title>
        <authorList>
            <person name="Stevens L."/>
            <person name="Andersen E.C."/>
        </authorList>
    </citation>
    <scope>NUCLEOTIDE SEQUENCE [LARGE SCALE GENOMIC DNA]</scope>
    <source>
        <strain evidence="3">QX1410_ONT</strain>
        <tissue evidence="3">Whole-organism</tissue>
    </source>
</reference>
<dbReference type="AlphaFoldDB" id="A0AAE9JJ98"/>
<keyword evidence="6" id="KW-1185">Reference proteome</keyword>
<organism evidence="4 6">
    <name type="scientific">Caenorhabditis briggsae</name>
    <dbReference type="NCBI Taxonomy" id="6238"/>
    <lineage>
        <taxon>Eukaryota</taxon>
        <taxon>Metazoa</taxon>
        <taxon>Ecdysozoa</taxon>
        <taxon>Nematoda</taxon>
        <taxon>Chromadorea</taxon>
        <taxon>Rhabditida</taxon>
        <taxon>Rhabditina</taxon>
        <taxon>Rhabditomorpha</taxon>
        <taxon>Rhabditoidea</taxon>
        <taxon>Rhabditidae</taxon>
        <taxon>Peloderinae</taxon>
        <taxon>Caenorhabditis</taxon>
    </lineage>
</organism>
<evidence type="ECO:0000313" key="6">
    <source>
        <dbReference type="Proteomes" id="UP000829354"/>
    </source>
</evidence>
<feature type="signal peptide" evidence="2">
    <location>
        <begin position="1"/>
        <end position="15"/>
    </location>
</feature>
<protein>
    <recommendedName>
        <fullName evidence="7">Secreted protein</fullName>
    </recommendedName>
</protein>